<protein>
    <submittedName>
        <fullName evidence="5">Uncharacterized protein</fullName>
    </submittedName>
</protein>
<name>A0ABD1ERL0_HYPHA</name>
<sequence>MSNIKKCAGKESLQRMNYLLQLANQLITQNKSSYIASLQYTNLMINISKKAVQRLDIDIKRNTCKGCRSILIPGITSKIRIKKKKMNVHCLNCSTLKIFEVKNPDYLPWSQKNESLVEIINYTPHR</sequence>
<dbReference type="GO" id="GO:1990904">
    <property type="term" value="C:ribonucleoprotein complex"/>
    <property type="evidence" value="ECO:0007669"/>
    <property type="project" value="UniProtKB-ARBA"/>
</dbReference>
<dbReference type="InterPro" id="IPR007175">
    <property type="entry name" value="Rpr2/Snm1/Rpp21"/>
</dbReference>
<dbReference type="PANTHER" id="PTHR14742:SF0">
    <property type="entry name" value="RIBONUCLEASE P PROTEIN SUBUNIT P21"/>
    <property type="match status" value="1"/>
</dbReference>
<accession>A0ABD1ERL0</accession>
<dbReference type="Proteomes" id="UP001566132">
    <property type="component" value="Unassembled WGS sequence"/>
</dbReference>
<evidence type="ECO:0000256" key="2">
    <source>
        <dbReference type="ARBA" id="ARBA00022723"/>
    </source>
</evidence>
<dbReference type="GO" id="GO:0046872">
    <property type="term" value="F:metal ion binding"/>
    <property type="evidence" value="ECO:0007669"/>
    <property type="project" value="UniProtKB-KW"/>
</dbReference>
<comment type="caution">
    <text evidence="5">The sequence shown here is derived from an EMBL/GenBank/DDBJ whole genome shotgun (WGS) entry which is preliminary data.</text>
</comment>
<evidence type="ECO:0000313" key="6">
    <source>
        <dbReference type="Proteomes" id="UP001566132"/>
    </source>
</evidence>
<keyword evidence="3" id="KW-0862">Zinc</keyword>
<organism evidence="5 6">
    <name type="scientific">Hypothenemus hampei</name>
    <name type="common">Coffee berry borer</name>
    <dbReference type="NCBI Taxonomy" id="57062"/>
    <lineage>
        <taxon>Eukaryota</taxon>
        <taxon>Metazoa</taxon>
        <taxon>Ecdysozoa</taxon>
        <taxon>Arthropoda</taxon>
        <taxon>Hexapoda</taxon>
        <taxon>Insecta</taxon>
        <taxon>Pterygota</taxon>
        <taxon>Neoptera</taxon>
        <taxon>Endopterygota</taxon>
        <taxon>Coleoptera</taxon>
        <taxon>Polyphaga</taxon>
        <taxon>Cucujiformia</taxon>
        <taxon>Curculionidae</taxon>
        <taxon>Scolytinae</taxon>
        <taxon>Hypothenemus</taxon>
    </lineage>
</organism>
<dbReference type="Pfam" id="PF04032">
    <property type="entry name" value="Rpr2"/>
    <property type="match status" value="1"/>
</dbReference>
<dbReference type="AlphaFoldDB" id="A0ABD1ERL0"/>
<evidence type="ECO:0000256" key="3">
    <source>
        <dbReference type="ARBA" id="ARBA00022833"/>
    </source>
</evidence>
<reference evidence="5 6" key="1">
    <citation type="submission" date="2024-05" db="EMBL/GenBank/DDBJ databases">
        <title>Genetic variation in Jamaican populations of the coffee berry borer (Hypothenemus hampei).</title>
        <authorList>
            <person name="Errbii M."/>
            <person name="Myrie A."/>
        </authorList>
    </citation>
    <scope>NUCLEOTIDE SEQUENCE [LARGE SCALE GENOMIC DNA]</scope>
    <source>
        <strain evidence="5">JA-Hopewell-2020-01-JO</strain>
        <tissue evidence="5">Whole body</tissue>
    </source>
</reference>
<gene>
    <name evidence="5" type="ORF">ABEB36_008632</name>
</gene>
<dbReference type="Gene3D" id="6.20.50.20">
    <property type="match status" value="1"/>
</dbReference>
<proteinExistence type="inferred from homology"/>
<keyword evidence="2" id="KW-0479">Metal-binding</keyword>
<comment type="similarity">
    <text evidence="4">Belongs to the eukaryotic/archaeal RNase P protein component 4 family.</text>
</comment>
<keyword evidence="1" id="KW-0819">tRNA processing</keyword>
<evidence type="ECO:0000256" key="4">
    <source>
        <dbReference type="ARBA" id="ARBA00038402"/>
    </source>
</evidence>
<dbReference type="PANTHER" id="PTHR14742">
    <property type="entry name" value="RIBONUCLEASE P SUBUNIT P21"/>
    <property type="match status" value="1"/>
</dbReference>
<dbReference type="GO" id="GO:0008033">
    <property type="term" value="P:tRNA processing"/>
    <property type="evidence" value="ECO:0007669"/>
    <property type="project" value="UniProtKB-KW"/>
</dbReference>
<keyword evidence="6" id="KW-1185">Reference proteome</keyword>
<dbReference type="EMBL" id="JBDJPC010000006">
    <property type="protein sequence ID" value="KAL1497722.1"/>
    <property type="molecule type" value="Genomic_DNA"/>
</dbReference>
<evidence type="ECO:0000256" key="1">
    <source>
        <dbReference type="ARBA" id="ARBA00022694"/>
    </source>
</evidence>
<evidence type="ECO:0000313" key="5">
    <source>
        <dbReference type="EMBL" id="KAL1497722.1"/>
    </source>
</evidence>
<dbReference type="GO" id="GO:1902555">
    <property type="term" value="C:endoribonuclease complex"/>
    <property type="evidence" value="ECO:0007669"/>
    <property type="project" value="UniProtKB-ARBA"/>
</dbReference>